<dbReference type="EMBL" id="AF288686">
    <property type="protein sequence ID" value="AAK91590.1"/>
    <property type="molecule type" value="mRNA"/>
</dbReference>
<dbReference type="Pfam" id="PF00462">
    <property type="entry name" value="Glutaredoxin"/>
    <property type="match status" value="1"/>
</dbReference>
<evidence type="ECO:0000313" key="7">
    <source>
        <dbReference type="EMBL" id="AAK91590.1"/>
    </source>
</evidence>
<evidence type="ECO:0000259" key="6">
    <source>
        <dbReference type="Pfam" id="PF00462"/>
    </source>
</evidence>
<dbReference type="PRINTS" id="PR00160">
    <property type="entry name" value="GLUTAREDOXIN"/>
</dbReference>
<dbReference type="PANTHER" id="PTHR45694:SF18">
    <property type="entry name" value="GLUTAREDOXIN-1-RELATED"/>
    <property type="match status" value="1"/>
</dbReference>
<dbReference type="PROSITE" id="PS51354">
    <property type="entry name" value="GLUTAREDOXIN_2"/>
    <property type="match status" value="1"/>
</dbReference>
<gene>
    <name evidence="7" type="primary">grx</name>
</gene>
<dbReference type="VEuPathDB" id="PlasmoDB:PBANKA_0404700"/>
<dbReference type="GO" id="GO:0034599">
    <property type="term" value="P:cellular response to oxidative stress"/>
    <property type="evidence" value="ECO:0007669"/>
    <property type="project" value="TreeGrafter"/>
</dbReference>
<accession>Q95WV3</accession>
<dbReference type="Gene3D" id="3.40.30.10">
    <property type="entry name" value="Glutaredoxin"/>
    <property type="match status" value="1"/>
</dbReference>
<keyword evidence="3" id="KW-1015">Disulfide bond</keyword>
<dbReference type="CDD" id="cd03419">
    <property type="entry name" value="GRX_GRXh_1_2_like"/>
    <property type="match status" value="1"/>
</dbReference>
<dbReference type="PROSITE" id="PS00195">
    <property type="entry name" value="GLUTAREDOXIN_1"/>
    <property type="match status" value="1"/>
</dbReference>
<dbReference type="SUPFAM" id="SSF52833">
    <property type="entry name" value="Thioredoxin-like"/>
    <property type="match status" value="1"/>
</dbReference>
<keyword evidence="2" id="KW-0249">Electron transport</keyword>
<feature type="domain" description="Glutaredoxin" evidence="6">
    <location>
        <begin position="21"/>
        <end position="81"/>
    </location>
</feature>
<dbReference type="NCBIfam" id="TIGR02180">
    <property type="entry name" value="GRX_euk"/>
    <property type="match status" value="1"/>
</dbReference>
<dbReference type="AlphaFoldDB" id="Q95WV3"/>
<keyword evidence="4" id="KW-0676">Redox-active center</keyword>
<dbReference type="InterPro" id="IPR011899">
    <property type="entry name" value="Glutaredoxin_euk/vir"/>
</dbReference>
<feature type="region of interest" description="Disordered" evidence="5">
    <location>
        <begin position="88"/>
        <end position="108"/>
    </location>
</feature>
<organism evidence="7">
    <name type="scientific">Plasmodium berghei</name>
    <dbReference type="NCBI Taxonomy" id="5821"/>
    <lineage>
        <taxon>Eukaryota</taxon>
        <taxon>Sar</taxon>
        <taxon>Alveolata</taxon>
        <taxon>Apicomplexa</taxon>
        <taxon>Aconoidasida</taxon>
        <taxon>Haemosporida</taxon>
        <taxon>Plasmodiidae</taxon>
        <taxon>Plasmodium</taxon>
        <taxon>Plasmodium (Vinckeia)</taxon>
    </lineage>
</organism>
<dbReference type="InterPro" id="IPR014025">
    <property type="entry name" value="Glutaredoxin_subgr"/>
</dbReference>
<dbReference type="InterPro" id="IPR011767">
    <property type="entry name" value="GLR_AS"/>
</dbReference>
<dbReference type="InterPro" id="IPR002109">
    <property type="entry name" value="Glutaredoxin"/>
</dbReference>
<evidence type="ECO:0000256" key="5">
    <source>
        <dbReference type="SAM" id="MobiDB-lite"/>
    </source>
</evidence>
<sequence length="108" mass="12355">MGSTYETIKKFVHKIIDENKIAVFSKTECPYCIKAISILKGYNVNMHVEQIEKNANMADIQSYFKELTGKSSVPRIFINKENVGGCDDWSRETKPETFRETPDIGMLT</sequence>
<dbReference type="GO" id="GO:0005737">
    <property type="term" value="C:cytoplasm"/>
    <property type="evidence" value="ECO:0007669"/>
    <property type="project" value="TreeGrafter"/>
</dbReference>
<protein>
    <submittedName>
        <fullName evidence="7">Putative glutaredoxin</fullName>
    </submittedName>
</protein>
<feature type="compositionally biased region" description="Basic and acidic residues" evidence="5">
    <location>
        <begin position="88"/>
        <end position="102"/>
    </location>
</feature>
<evidence type="ECO:0000256" key="1">
    <source>
        <dbReference type="ARBA" id="ARBA00022448"/>
    </source>
</evidence>
<reference evidence="7" key="1">
    <citation type="journal article" date="2001" name="J. Biol. Chem.">
        <title>Plasmodium falciparum possesses a classical glutaredoxin and a second, glutaredoxin-like protein with a PICOT homology domain.</title>
        <authorList>
            <person name="Rahlfs S."/>
            <person name="Fischer M."/>
            <person name="Becker K."/>
        </authorList>
    </citation>
    <scope>NUCLEOTIDE SEQUENCE</scope>
</reference>
<evidence type="ECO:0000256" key="3">
    <source>
        <dbReference type="ARBA" id="ARBA00023157"/>
    </source>
</evidence>
<dbReference type="PANTHER" id="PTHR45694">
    <property type="entry name" value="GLUTAREDOXIN 2"/>
    <property type="match status" value="1"/>
</dbReference>
<proteinExistence type="evidence at transcript level"/>
<evidence type="ECO:0000256" key="4">
    <source>
        <dbReference type="ARBA" id="ARBA00023284"/>
    </source>
</evidence>
<dbReference type="GO" id="GO:0015038">
    <property type="term" value="F:glutathione disulfide oxidoreductase activity"/>
    <property type="evidence" value="ECO:0007669"/>
    <property type="project" value="TreeGrafter"/>
</dbReference>
<evidence type="ECO:0000256" key="2">
    <source>
        <dbReference type="ARBA" id="ARBA00022982"/>
    </source>
</evidence>
<dbReference type="InterPro" id="IPR036249">
    <property type="entry name" value="Thioredoxin-like_sf"/>
</dbReference>
<name>Q95WV3_PLABE</name>
<keyword evidence="1" id="KW-0813">Transport</keyword>